<accession>A0A4Q7W1L6</accession>
<dbReference type="InterPro" id="IPR013126">
    <property type="entry name" value="Hsp_70_fam"/>
</dbReference>
<dbReference type="Proteomes" id="UP000293671">
    <property type="component" value="Unassembled WGS sequence"/>
</dbReference>
<name>A0A4Q7W1L6_9BURK</name>
<dbReference type="Pfam" id="PF00012">
    <property type="entry name" value="HSP70"/>
    <property type="match status" value="1"/>
</dbReference>
<dbReference type="AlphaFoldDB" id="A0A4Q7W1L6"/>
<organism evidence="3 4">
    <name type="scientific">Rivibacter subsaxonicus</name>
    <dbReference type="NCBI Taxonomy" id="457575"/>
    <lineage>
        <taxon>Bacteria</taxon>
        <taxon>Pseudomonadati</taxon>
        <taxon>Pseudomonadota</taxon>
        <taxon>Betaproteobacteria</taxon>
        <taxon>Burkholderiales</taxon>
        <taxon>Rivibacter</taxon>
    </lineage>
</organism>
<comment type="caution">
    <text evidence="3">The sequence shown here is derived from an EMBL/GenBank/DDBJ whole genome shotgun (WGS) entry which is preliminary data.</text>
</comment>
<dbReference type="Gene3D" id="3.90.640.10">
    <property type="entry name" value="Actin, Chain A, domain 4"/>
    <property type="match status" value="1"/>
</dbReference>
<evidence type="ECO:0000256" key="2">
    <source>
        <dbReference type="ARBA" id="ARBA00022840"/>
    </source>
</evidence>
<dbReference type="GO" id="GO:0005524">
    <property type="term" value="F:ATP binding"/>
    <property type="evidence" value="ECO:0007669"/>
    <property type="project" value="UniProtKB-KW"/>
</dbReference>
<keyword evidence="4" id="KW-1185">Reference proteome</keyword>
<dbReference type="InterPro" id="IPR043129">
    <property type="entry name" value="ATPase_NBD"/>
</dbReference>
<evidence type="ECO:0000256" key="1">
    <source>
        <dbReference type="ARBA" id="ARBA00022741"/>
    </source>
</evidence>
<sequence length="455" mass="48477">MSLSWCAIDFGTSNSAVAVPDAAARGGSRLVVLEDSQPTMPTAVFYFAEHPPLAPGAEPPRAVGRAAIAAYVDGYDGRLMRSMKSLLGSSLFEQSTDVGGGHALRYRDVVTGYLRHLKAAAEHAAGTSPAASVTRAVIGRPVFFVDDDPVRDATAQAALEACARDAGLRELAFQYEPIAAAFDHEAGCTHEELVLVADIGGGTSDFSIVRVGPQRRDRLERADDILGNHGVHVAGTDFDRRLELEALLPALGYRSHGPASGGRAAREVPSAVYHDLATWHLINTVYAPARVAELQRMASWYADPAHHRRLMQVLRERLGHELAARTEAAKIDVAQLHHGDAAKLDEQAEVRIALDAVEAGLSVRLGERQAMAALDAELERIVDAARQTVRDAGLAPARIDTLYFTGGSTGLAPLVARLAAAFPQARAVRGDRLSSVARGLGLHALRLFGPVASAR</sequence>
<evidence type="ECO:0000313" key="4">
    <source>
        <dbReference type="Proteomes" id="UP000293671"/>
    </source>
</evidence>
<dbReference type="RefSeq" id="WP_130430629.1">
    <property type="nucleotide sequence ID" value="NZ_SHKP01000004.1"/>
</dbReference>
<dbReference type="OrthoDB" id="9807934at2"/>
<proteinExistence type="predicted"/>
<protein>
    <submittedName>
        <fullName evidence="3">Putative chaperone protein</fullName>
    </submittedName>
</protein>
<keyword evidence="2" id="KW-0067">ATP-binding</keyword>
<gene>
    <name evidence="3" type="ORF">EV670_0944</name>
</gene>
<dbReference type="SUPFAM" id="SSF53067">
    <property type="entry name" value="Actin-like ATPase domain"/>
    <property type="match status" value="2"/>
</dbReference>
<keyword evidence="1" id="KW-0547">Nucleotide-binding</keyword>
<evidence type="ECO:0000313" key="3">
    <source>
        <dbReference type="EMBL" id="RZU02913.1"/>
    </source>
</evidence>
<dbReference type="GO" id="GO:0140662">
    <property type="term" value="F:ATP-dependent protein folding chaperone"/>
    <property type="evidence" value="ECO:0007669"/>
    <property type="project" value="InterPro"/>
</dbReference>
<dbReference type="EMBL" id="SHKP01000004">
    <property type="protein sequence ID" value="RZU02913.1"/>
    <property type="molecule type" value="Genomic_DNA"/>
</dbReference>
<reference evidence="3 4" key="1">
    <citation type="submission" date="2019-02" db="EMBL/GenBank/DDBJ databases">
        <title>Genomic Encyclopedia of Type Strains, Phase IV (KMG-IV): sequencing the most valuable type-strain genomes for metagenomic binning, comparative biology and taxonomic classification.</title>
        <authorList>
            <person name="Goeker M."/>
        </authorList>
    </citation>
    <scope>NUCLEOTIDE SEQUENCE [LARGE SCALE GENOMIC DNA]</scope>
    <source>
        <strain evidence="3 4">DSM 19570</strain>
    </source>
</reference>
<dbReference type="PANTHER" id="PTHR19375">
    <property type="entry name" value="HEAT SHOCK PROTEIN 70KDA"/>
    <property type="match status" value="1"/>
</dbReference>
<dbReference type="Gene3D" id="3.30.420.40">
    <property type="match status" value="3"/>
</dbReference>